<evidence type="ECO:0000313" key="9">
    <source>
        <dbReference type="EMBL" id="GMM58981.1"/>
    </source>
</evidence>
<evidence type="ECO:0000259" key="8">
    <source>
        <dbReference type="PROSITE" id="PS50048"/>
    </source>
</evidence>
<keyword evidence="2" id="KW-0862">Zinc</keyword>
<keyword evidence="3" id="KW-0805">Transcription regulation</keyword>
<dbReference type="SMART" id="SM00066">
    <property type="entry name" value="GAL4"/>
    <property type="match status" value="1"/>
</dbReference>
<feature type="domain" description="Zn(2)-C6 fungal-type" evidence="8">
    <location>
        <begin position="13"/>
        <end position="44"/>
    </location>
</feature>
<dbReference type="GO" id="GO:0000978">
    <property type="term" value="F:RNA polymerase II cis-regulatory region sequence-specific DNA binding"/>
    <property type="evidence" value="ECO:0007669"/>
    <property type="project" value="TreeGrafter"/>
</dbReference>
<keyword evidence="10" id="KW-1185">Reference proteome</keyword>
<dbReference type="InterPro" id="IPR001138">
    <property type="entry name" value="Zn2Cys6_DnaBD"/>
</dbReference>
<dbReference type="PANTHER" id="PTHR31069:SF21">
    <property type="entry name" value="CHROMATIN STRUCTURE-REMODELING COMPLEX PROTEIN RSC3-RELATED"/>
    <property type="match status" value="1"/>
</dbReference>
<organism evidence="9 10">
    <name type="scientific">Maudiozyma humilis</name>
    <name type="common">Sour dough yeast</name>
    <name type="synonym">Kazachstania humilis</name>
    <dbReference type="NCBI Taxonomy" id="51915"/>
    <lineage>
        <taxon>Eukaryota</taxon>
        <taxon>Fungi</taxon>
        <taxon>Dikarya</taxon>
        <taxon>Ascomycota</taxon>
        <taxon>Saccharomycotina</taxon>
        <taxon>Saccharomycetes</taxon>
        <taxon>Saccharomycetales</taxon>
        <taxon>Saccharomycetaceae</taxon>
        <taxon>Maudiozyma</taxon>
    </lineage>
</organism>
<protein>
    <submittedName>
        <fullName evidence="9">Rsc3 protein</fullName>
    </submittedName>
</protein>
<dbReference type="Gene3D" id="4.10.240.10">
    <property type="entry name" value="Zn(2)-C6 fungal-type DNA-binding domain"/>
    <property type="match status" value="1"/>
</dbReference>
<comment type="caution">
    <text evidence="9">The sequence shown here is derived from an EMBL/GenBank/DDBJ whole genome shotgun (WGS) entry which is preliminary data.</text>
</comment>
<dbReference type="GO" id="GO:0005634">
    <property type="term" value="C:nucleus"/>
    <property type="evidence" value="ECO:0007669"/>
    <property type="project" value="TreeGrafter"/>
</dbReference>
<evidence type="ECO:0000256" key="7">
    <source>
        <dbReference type="SAM" id="MobiDB-lite"/>
    </source>
</evidence>
<evidence type="ECO:0000256" key="2">
    <source>
        <dbReference type="ARBA" id="ARBA00022833"/>
    </source>
</evidence>
<dbReference type="Pfam" id="PF00172">
    <property type="entry name" value="Zn_clus"/>
    <property type="match status" value="1"/>
</dbReference>
<accession>A0AAV5S5F7</accession>
<sequence length="864" mass="98599">MDIRGRKMRKPPACVQCRKRKIGCDRIKPVCGNCSKAGKGDCFYPDIPGRYVPSSTYVSNKPDYNRPVGNMIGNYNSISSSKDATSVLQHNPELASLEHIREYNTRLQLLNQDRGRPSPTPMDHAQFAPRATPAYENKPVSSANESAHSLNWVQGPAIFDQMTAPYTQEEVMLKEMNFLKSRLLELQELTGKKVTGVNLNFDPLMGGDDDSDSIGSEKKRRKIASGNADPDGIDHSELKFTDIVDEFKDIDPRFLDYSKVFSVFGSTNPALPNFDDTPNSIYTNHFLALRDNFSYSFRKALSYTVKANFESNLTGWQQKKLSGEALRLSSGIIDAKNLPIKFPPREITQELINKFIMIGREITNLIPILKTRELFSSIEQSFGREPIFDPSTLNIGQLITFGQISFCLLFTYESLASSVLIILKDDQMEAFKQLIKFLPQLLKNVKSIKAELDKRKGSLQTIETLKFIALYKFYQTTTSLAMSSIDTRINDCVDYDEDIHLALHLGINDEQKDETTIQIWNFIYKNYCWRHFFKGETPIMMIGDKLNTAPIVDVLLSSDYSFLSYQMEVLQYLQSKDQIISLERVERAKELFKSKFDAQTKRCTMSGSTAILVNNVIDTIIYRNSVLYMNYYLLLQYEVLKDSEKFITVYNELLQFIQDTIFYIFSNLANKTMVGYECLYINRLFVTLRLICDLMLALYQRCKFAFNALDMENSEKLNNESNVQAQMFATILRKLLMLLEDYTKNCKVNKPIISNTIIRIQTHITFTVITADDQTDVNAKLDTEAKAKKDALVDEVKKTIKDAANGCEGMEVSDFVKFNVTLKSISDSLIVTDFYSKREPYVPSNPETLGLSSETFTKIYSALE</sequence>
<keyword evidence="4" id="KW-0238">DNA-binding</keyword>
<dbReference type="InterPro" id="IPR036864">
    <property type="entry name" value="Zn2-C6_fun-type_DNA-bd_sf"/>
</dbReference>
<dbReference type="EMBL" id="BTGD01000025">
    <property type="protein sequence ID" value="GMM58981.1"/>
    <property type="molecule type" value="Genomic_DNA"/>
</dbReference>
<dbReference type="PROSITE" id="PS00463">
    <property type="entry name" value="ZN2_CY6_FUNGAL_1"/>
    <property type="match status" value="1"/>
</dbReference>
<evidence type="ECO:0000256" key="1">
    <source>
        <dbReference type="ARBA" id="ARBA00022723"/>
    </source>
</evidence>
<feature type="region of interest" description="Disordered" evidence="7">
    <location>
        <begin position="205"/>
        <end position="230"/>
    </location>
</feature>
<dbReference type="SUPFAM" id="SSF57701">
    <property type="entry name" value="Zn2/Cys6 DNA-binding domain"/>
    <property type="match status" value="1"/>
</dbReference>
<proteinExistence type="predicted"/>
<evidence type="ECO:0000313" key="10">
    <source>
        <dbReference type="Proteomes" id="UP001377567"/>
    </source>
</evidence>
<dbReference type="AlphaFoldDB" id="A0AAV5S5F7"/>
<evidence type="ECO:0000256" key="6">
    <source>
        <dbReference type="ARBA" id="ARBA00023242"/>
    </source>
</evidence>
<dbReference type="InterPro" id="IPR050675">
    <property type="entry name" value="OAF3"/>
</dbReference>
<keyword evidence="6" id="KW-0539">Nucleus</keyword>
<reference evidence="9 10" key="1">
    <citation type="journal article" date="2023" name="Elife">
        <title>Identification of key yeast species and microbe-microbe interactions impacting larval growth of Drosophila in the wild.</title>
        <authorList>
            <person name="Mure A."/>
            <person name="Sugiura Y."/>
            <person name="Maeda R."/>
            <person name="Honda K."/>
            <person name="Sakurai N."/>
            <person name="Takahashi Y."/>
            <person name="Watada M."/>
            <person name="Katoh T."/>
            <person name="Gotoh A."/>
            <person name="Gotoh Y."/>
            <person name="Taniguchi I."/>
            <person name="Nakamura K."/>
            <person name="Hayashi T."/>
            <person name="Katayama T."/>
            <person name="Uemura T."/>
            <person name="Hattori Y."/>
        </authorList>
    </citation>
    <scope>NUCLEOTIDE SEQUENCE [LARGE SCALE GENOMIC DNA]</scope>
    <source>
        <strain evidence="9 10">KH-74</strain>
    </source>
</reference>
<dbReference type="CDD" id="cd00067">
    <property type="entry name" value="GAL4"/>
    <property type="match status" value="1"/>
</dbReference>
<dbReference type="Proteomes" id="UP001377567">
    <property type="component" value="Unassembled WGS sequence"/>
</dbReference>
<evidence type="ECO:0000256" key="3">
    <source>
        <dbReference type="ARBA" id="ARBA00023015"/>
    </source>
</evidence>
<dbReference type="GO" id="GO:0008270">
    <property type="term" value="F:zinc ion binding"/>
    <property type="evidence" value="ECO:0007669"/>
    <property type="project" value="InterPro"/>
</dbReference>
<dbReference type="GO" id="GO:0000981">
    <property type="term" value="F:DNA-binding transcription factor activity, RNA polymerase II-specific"/>
    <property type="evidence" value="ECO:0007669"/>
    <property type="project" value="InterPro"/>
</dbReference>
<evidence type="ECO:0000256" key="5">
    <source>
        <dbReference type="ARBA" id="ARBA00023163"/>
    </source>
</evidence>
<evidence type="ECO:0000256" key="4">
    <source>
        <dbReference type="ARBA" id="ARBA00023125"/>
    </source>
</evidence>
<dbReference type="PROSITE" id="PS50048">
    <property type="entry name" value="ZN2_CY6_FUNGAL_2"/>
    <property type="match status" value="1"/>
</dbReference>
<gene>
    <name evidence="9" type="ORF">DAKH74_055980</name>
</gene>
<keyword evidence="1" id="KW-0479">Metal-binding</keyword>
<keyword evidence="5" id="KW-0804">Transcription</keyword>
<dbReference type="PANTHER" id="PTHR31069">
    <property type="entry name" value="OLEATE-ACTIVATED TRANSCRIPTION FACTOR 1-RELATED"/>
    <property type="match status" value="1"/>
</dbReference>
<dbReference type="GO" id="GO:0045944">
    <property type="term" value="P:positive regulation of transcription by RNA polymerase II"/>
    <property type="evidence" value="ECO:0007669"/>
    <property type="project" value="TreeGrafter"/>
</dbReference>
<name>A0AAV5S5F7_MAUHU</name>